<dbReference type="PANTHER" id="PTHR43124:SF4">
    <property type="entry name" value="SUGAR EFFLUX TRANSPORTER"/>
    <property type="match status" value="1"/>
</dbReference>
<gene>
    <name evidence="8" type="ORF">EES38_05735</name>
</gene>
<dbReference type="InterPro" id="IPR020846">
    <property type="entry name" value="MFS_dom"/>
</dbReference>
<feature type="transmembrane region" description="Helical" evidence="6">
    <location>
        <begin position="117"/>
        <end position="135"/>
    </location>
</feature>
<comment type="caution">
    <text evidence="8">The sequence shown here is derived from an EMBL/GenBank/DDBJ whole genome shotgun (WGS) entry which is preliminary data.</text>
</comment>
<organism evidence="8 9">
    <name type="scientific">Vibrio viridaestus</name>
    <dbReference type="NCBI Taxonomy" id="2487322"/>
    <lineage>
        <taxon>Bacteria</taxon>
        <taxon>Pseudomonadati</taxon>
        <taxon>Pseudomonadota</taxon>
        <taxon>Gammaproteobacteria</taxon>
        <taxon>Vibrionales</taxon>
        <taxon>Vibrionaceae</taxon>
        <taxon>Vibrio</taxon>
    </lineage>
</organism>
<feature type="transmembrane region" description="Helical" evidence="6">
    <location>
        <begin position="307"/>
        <end position="325"/>
    </location>
</feature>
<proteinExistence type="predicted"/>
<evidence type="ECO:0000313" key="9">
    <source>
        <dbReference type="Proteomes" id="UP000281112"/>
    </source>
</evidence>
<dbReference type="Gene3D" id="1.20.1250.20">
    <property type="entry name" value="MFS general substrate transporter like domains"/>
    <property type="match status" value="1"/>
</dbReference>
<dbReference type="NCBIfam" id="NF002921">
    <property type="entry name" value="PRK03545.1"/>
    <property type="match status" value="1"/>
</dbReference>
<keyword evidence="5 6" id="KW-0472">Membrane</keyword>
<dbReference type="CDD" id="cd17324">
    <property type="entry name" value="MFS_NepI_like"/>
    <property type="match status" value="1"/>
</dbReference>
<accession>A0A3N9TIF4</accession>
<dbReference type="Proteomes" id="UP000281112">
    <property type="component" value="Unassembled WGS sequence"/>
</dbReference>
<feature type="transmembrane region" description="Helical" evidence="6">
    <location>
        <begin position="283"/>
        <end position="301"/>
    </location>
</feature>
<feature type="transmembrane region" description="Helical" evidence="6">
    <location>
        <begin position="20"/>
        <end position="42"/>
    </location>
</feature>
<keyword evidence="8" id="KW-0762">Sugar transport</keyword>
<dbReference type="PROSITE" id="PS50850">
    <property type="entry name" value="MFS"/>
    <property type="match status" value="1"/>
</dbReference>
<evidence type="ECO:0000259" key="7">
    <source>
        <dbReference type="PROSITE" id="PS50850"/>
    </source>
</evidence>
<evidence type="ECO:0000256" key="5">
    <source>
        <dbReference type="ARBA" id="ARBA00023136"/>
    </source>
</evidence>
<feature type="transmembrane region" description="Helical" evidence="6">
    <location>
        <begin position="54"/>
        <end position="76"/>
    </location>
</feature>
<keyword evidence="4 6" id="KW-1133">Transmembrane helix</keyword>
<sequence>MSSASSQIVSSSRMTQNSQVIILAIAGFIFNTTEFVPVGLLTDMANDLNLPLSQLGWMLTIYAWVVASISLPLIIVTRKLERKRLMCGVFSLFILSHIMTFFAWSFSSLLISRMGVAISHALFWSMAANLAVRLVPVERKPFALSMMVSGTSLAMIMGVPLGRVIGQAFGWRVAFLVIAILACIAVILLMRLLPSMPSIFKGSIKQISQLFKNRFLLILYGFTFLMFVSHFTTYSYIEPFLARVGKYNDNEVTFYLLLFGLAALIGSFSFSQLCRFLSIKLRFVLFSCCVILSMLLFPTLVSHADGLIAAILVWGATRIMMMLTLQSTVLSTNEHGGDFVMAVYSSIINIGIGGGALIGGKVISEMGLVNLPYVSTAISAMALIVLWKILQELRVSQS</sequence>
<feature type="transmembrane region" description="Helical" evidence="6">
    <location>
        <begin position="252"/>
        <end position="271"/>
    </location>
</feature>
<dbReference type="InterPro" id="IPR011701">
    <property type="entry name" value="MFS"/>
</dbReference>
<feature type="transmembrane region" description="Helical" evidence="6">
    <location>
        <begin position="173"/>
        <end position="194"/>
    </location>
</feature>
<dbReference type="InterPro" id="IPR050189">
    <property type="entry name" value="MFS_Efflux_Transporters"/>
</dbReference>
<dbReference type="PANTHER" id="PTHR43124">
    <property type="entry name" value="PURINE EFFLUX PUMP PBUE"/>
    <property type="match status" value="1"/>
</dbReference>
<evidence type="ECO:0000256" key="2">
    <source>
        <dbReference type="ARBA" id="ARBA00022475"/>
    </source>
</evidence>
<feature type="transmembrane region" description="Helical" evidence="6">
    <location>
        <begin position="215"/>
        <end position="237"/>
    </location>
</feature>
<name>A0A3N9TIF4_9VIBR</name>
<evidence type="ECO:0000256" key="1">
    <source>
        <dbReference type="ARBA" id="ARBA00004651"/>
    </source>
</evidence>
<reference evidence="8 9" key="1">
    <citation type="submission" date="2018-11" db="EMBL/GenBank/DDBJ databases">
        <title>Vibrio LJC006 sp. nov., isolated from seawater during the bloom of the enteromorpha.</title>
        <authorList>
            <person name="Liang J."/>
        </authorList>
    </citation>
    <scope>NUCLEOTIDE SEQUENCE [LARGE SCALE GENOMIC DNA]</scope>
    <source>
        <strain evidence="8 9">LJC006</strain>
    </source>
</reference>
<evidence type="ECO:0000313" key="8">
    <source>
        <dbReference type="EMBL" id="RQW64088.1"/>
    </source>
</evidence>
<dbReference type="InterPro" id="IPR036259">
    <property type="entry name" value="MFS_trans_sf"/>
</dbReference>
<dbReference type="AlphaFoldDB" id="A0A3N9TIF4"/>
<feature type="transmembrane region" description="Helical" evidence="6">
    <location>
        <begin position="371"/>
        <end position="390"/>
    </location>
</feature>
<evidence type="ECO:0000256" key="6">
    <source>
        <dbReference type="SAM" id="Phobius"/>
    </source>
</evidence>
<feature type="transmembrane region" description="Helical" evidence="6">
    <location>
        <begin position="337"/>
        <end position="359"/>
    </location>
</feature>
<feature type="transmembrane region" description="Helical" evidence="6">
    <location>
        <begin position="142"/>
        <end position="161"/>
    </location>
</feature>
<keyword evidence="3 6" id="KW-0812">Transmembrane</keyword>
<dbReference type="Pfam" id="PF07690">
    <property type="entry name" value="MFS_1"/>
    <property type="match status" value="1"/>
</dbReference>
<dbReference type="GO" id="GO:0022857">
    <property type="term" value="F:transmembrane transporter activity"/>
    <property type="evidence" value="ECO:0007669"/>
    <property type="project" value="InterPro"/>
</dbReference>
<evidence type="ECO:0000256" key="3">
    <source>
        <dbReference type="ARBA" id="ARBA00022692"/>
    </source>
</evidence>
<keyword evidence="9" id="KW-1185">Reference proteome</keyword>
<keyword evidence="2" id="KW-1003">Cell membrane</keyword>
<dbReference type="RefSeq" id="WP_124936208.1">
    <property type="nucleotide sequence ID" value="NZ_RJVQ01000002.1"/>
</dbReference>
<dbReference type="GO" id="GO:0005886">
    <property type="term" value="C:plasma membrane"/>
    <property type="evidence" value="ECO:0007669"/>
    <property type="project" value="UniProtKB-SubCell"/>
</dbReference>
<dbReference type="OrthoDB" id="9788453at2"/>
<comment type="subcellular location">
    <subcellularLocation>
        <location evidence="1">Cell membrane</location>
        <topology evidence="1">Multi-pass membrane protein</topology>
    </subcellularLocation>
</comment>
<feature type="domain" description="Major facilitator superfamily (MFS) profile" evidence="7">
    <location>
        <begin position="19"/>
        <end position="394"/>
    </location>
</feature>
<feature type="transmembrane region" description="Helical" evidence="6">
    <location>
        <begin position="88"/>
        <end position="111"/>
    </location>
</feature>
<protein>
    <submittedName>
        <fullName evidence="8">Sugar transporter</fullName>
    </submittedName>
</protein>
<dbReference type="SUPFAM" id="SSF103473">
    <property type="entry name" value="MFS general substrate transporter"/>
    <property type="match status" value="1"/>
</dbReference>
<keyword evidence="8" id="KW-0813">Transport</keyword>
<evidence type="ECO:0000256" key="4">
    <source>
        <dbReference type="ARBA" id="ARBA00022989"/>
    </source>
</evidence>
<dbReference type="EMBL" id="RJVQ01000002">
    <property type="protein sequence ID" value="RQW64088.1"/>
    <property type="molecule type" value="Genomic_DNA"/>
</dbReference>